<proteinExistence type="predicted"/>
<reference evidence="1" key="1">
    <citation type="submission" date="2018-05" db="EMBL/GenBank/DDBJ databases">
        <authorList>
            <person name="Lanie J.A."/>
            <person name="Ng W.-L."/>
            <person name="Kazmierczak K.M."/>
            <person name="Andrzejewski T.M."/>
            <person name="Davidsen T.M."/>
            <person name="Wayne K.J."/>
            <person name="Tettelin H."/>
            <person name="Glass J.I."/>
            <person name="Rusch D."/>
            <person name="Podicherti R."/>
            <person name="Tsui H.-C.T."/>
            <person name="Winkler M.E."/>
        </authorList>
    </citation>
    <scope>NUCLEOTIDE SEQUENCE</scope>
</reference>
<dbReference type="AlphaFoldDB" id="A0A382D9S4"/>
<gene>
    <name evidence="1" type="ORF">METZ01_LOCUS187285</name>
</gene>
<sequence length="172" mass="20500">MKKHRSTHLISLILAICILLLFAFSEKEVIKESVEHSSYDEMMLLNEKVNKEKRAIISTLEHIAYKEWEIDSVTLFVSKYPLMDSVLLKRLHDIEFEFGYSDLLERIRSSQSISPTSFTDSAIKQRTEDETALLREELSYLNEELFKHRNSLDSLRLFYPFKYYLNQPRYDY</sequence>
<organism evidence="1">
    <name type="scientific">marine metagenome</name>
    <dbReference type="NCBI Taxonomy" id="408172"/>
    <lineage>
        <taxon>unclassified sequences</taxon>
        <taxon>metagenomes</taxon>
        <taxon>ecological metagenomes</taxon>
    </lineage>
</organism>
<dbReference type="EMBL" id="UINC01038033">
    <property type="protein sequence ID" value="SVB34431.1"/>
    <property type="molecule type" value="Genomic_DNA"/>
</dbReference>
<accession>A0A382D9S4</accession>
<evidence type="ECO:0000313" key="1">
    <source>
        <dbReference type="EMBL" id="SVB34431.1"/>
    </source>
</evidence>
<protein>
    <submittedName>
        <fullName evidence="1">Uncharacterized protein</fullName>
    </submittedName>
</protein>
<name>A0A382D9S4_9ZZZZ</name>